<feature type="domain" description="2Fe-2S ferredoxin-type" evidence="18">
    <location>
        <begin position="4"/>
        <end position="95"/>
    </location>
</feature>
<dbReference type="InterPro" id="IPR001041">
    <property type="entry name" value="2Fe-2S_ferredoxin-type"/>
</dbReference>
<dbReference type="NCBIfam" id="TIGR00384">
    <property type="entry name" value="dhsB"/>
    <property type="match status" value="1"/>
</dbReference>
<keyword evidence="11" id="KW-0479">Metal-binding</keyword>
<dbReference type="EC" id="1.3.5.1" evidence="6"/>
<comment type="cofactor">
    <cofactor evidence="16">
        <name>[2Fe-2S] cluster</name>
        <dbReference type="ChEBI" id="CHEBI:190135"/>
    </cofactor>
</comment>
<keyword evidence="13" id="KW-0408">Iron</keyword>
<dbReference type="InterPro" id="IPR036010">
    <property type="entry name" value="2Fe-2S_ferredoxin-like_sf"/>
</dbReference>
<comment type="pathway">
    <text evidence="3">Carbohydrate metabolism; tricarboxylic acid cycle; fumarate from succinate (bacterial route): step 1/1.</text>
</comment>
<dbReference type="FunFam" id="1.10.1060.10:FF:000003">
    <property type="entry name" value="Succinate dehydrogenase iron-sulfur subunit"/>
    <property type="match status" value="1"/>
</dbReference>
<dbReference type="InterPro" id="IPR012675">
    <property type="entry name" value="Beta-grasp_dom_sf"/>
</dbReference>
<dbReference type="NCBIfam" id="NF009051">
    <property type="entry name" value="PRK12385.1"/>
    <property type="match status" value="1"/>
</dbReference>
<evidence type="ECO:0000256" key="9">
    <source>
        <dbReference type="ARBA" id="ARBA00022532"/>
    </source>
</evidence>
<dbReference type="GO" id="GO:0051539">
    <property type="term" value="F:4 iron, 4 sulfur cluster binding"/>
    <property type="evidence" value="ECO:0007669"/>
    <property type="project" value="UniProtKB-KW"/>
</dbReference>
<reference evidence="19 20" key="1">
    <citation type="submission" date="2019-09" db="EMBL/GenBank/DDBJ databases">
        <title>Genome sequence of Roseospira marina, one of the more divergent members of the non-sulfur purple photosynthetic bacterial family, the Rhodospirillaceae.</title>
        <authorList>
            <person name="Meyer T."/>
            <person name="Kyndt J."/>
        </authorList>
    </citation>
    <scope>NUCLEOTIDE SEQUENCE [LARGE SCALE GENOMIC DNA]</scope>
    <source>
        <strain evidence="19 20">DSM 15113</strain>
    </source>
</reference>
<dbReference type="UniPathway" id="UPA00223">
    <property type="reaction ID" value="UER01005"/>
</dbReference>
<comment type="subunit">
    <text evidence="17">Part of an enzyme complex containing three subunits: a flavoprotein (frdA), an iron-sulfur protein (frdB), and diheme cytochrome b (frdC).</text>
</comment>
<dbReference type="PROSITE" id="PS51085">
    <property type="entry name" value="2FE2S_FER_2"/>
    <property type="match status" value="1"/>
</dbReference>
<dbReference type="SUPFAM" id="SSF54292">
    <property type="entry name" value="2Fe-2S ferredoxin-like"/>
    <property type="match status" value="1"/>
</dbReference>
<dbReference type="GO" id="GO:0046872">
    <property type="term" value="F:metal ion binding"/>
    <property type="evidence" value="ECO:0007669"/>
    <property type="project" value="UniProtKB-KW"/>
</dbReference>
<comment type="cofactor">
    <cofactor evidence="1">
        <name>[3Fe-4S] cluster</name>
        <dbReference type="ChEBI" id="CHEBI:21137"/>
    </cofactor>
</comment>
<evidence type="ECO:0000256" key="1">
    <source>
        <dbReference type="ARBA" id="ARBA00001927"/>
    </source>
</evidence>
<sequence length="248" mass="28451">MSERQITFEVLRYNPETDDKPWVQTYSVPCQEDWVVLDAINYIKDHLDTSLSYRWSCHMAVCGSCGMMVNGEPTLSCKAFLRDYKGSKIRVEPLSHFPIERDLVVVLDDFMGKLQSVKPYIIPKKEKPVEEGEYKQTPRQLKNFKQYTMCINCMLCYAACPQYGLNDDFIGPAALALTHRYNLDSRDGGRSQRQEVVAQHEGVWECSFVGACSEVCPKDVDPAGAIQQMKIASTVDWYLEHLMPWRAK</sequence>
<dbReference type="InterPro" id="IPR025192">
    <property type="entry name" value="Succ_DH/fum_Rdtase_N"/>
</dbReference>
<evidence type="ECO:0000256" key="16">
    <source>
        <dbReference type="ARBA" id="ARBA00034078"/>
    </source>
</evidence>
<accession>A0A5M6IHD4</accession>
<dbReference type="AlphaFoldDB" id="A0A5M6IHD4"/>
<dbReference type="Proteomes" id="UP000324065">
    <property type="component" value="Unassembled WGS sequence"/>
</dbReference>
<dbReference type="NCBIfam" id="NF004616">
    <property type="entry name" value="PRK05950.1"/>
    <property type="match status" value="1"/>
</dbReference>
<dbReference type="RefSeq" id="WP_150060473.1">
    <property type="nucleotide sequence ID" value="NZ_JACHII010000001.1"/>
</dbReference>
<evidence type="ECO:0000256" key="11">
    <source>
        <dbReference type="ARBA" id="ARBA00022723"/>
    </source>
</evidence>
<name>A0A5M6IHD4_9PROT</name>
<dbReference type="CDD" id="cd00207">
    <property type="entry name" value="fer2"/>
    <property type="match status" value="1"/>
</dbReference>
<dbReference type="GO" id="GO:0051538">
    <property type="term" value="F:3 iron, 4 sulfur cluster binding"/>
    <property type="evidence" value="ECO:0007669"/>
    <property type="project" value="UniProtKB-KW"/>
</dbReference>
<dbReference type="InterPro" id="IPR017896">
    <property type="entry name" value="4Fe4S_Fe-S-bd"/>
</dbReference>
<dbReference type="InterPro" id="IPR009051">
    <property type="entry name" value="Helical_ferredxn"/>
</dbReference>
<evidence type="ECO:0000256" key="3">
    <source>
        <dbReference type="ARBA" id="ARBA00004894"/>
    </source>
</evidence>
<comment type="subunit">
    <text evidence="5">Part of an enzyme complex containing four subunits: a flavoprotein, an iron-sulfur, cytochrome b-556, and a hydrophobic anchor protein.</text>
</comment>
<dbReference type="Gene3D" id="1.10.1060.10">
    <property type="entry name" value="Alpha-helical ferredoxin"/>
    <property type="match status" value="1"/>
</dbReference>
<proteinExistence type="inferred from homology"/>
<gene>
    <name evidence="19" type="ORF">F1188_00785</name>
</gene>
<comment type="similarity">
    <text evidence="4">Belongs to the succinate dehydrogenase/fumarate reductase iron-sulfur protein family.</text>
</comment>
<dbReference type="InterPro" id="IPR004489">
    <property type="entry name" value="Succ_DH/fum_Rdtase_Fe-S"/>
</dbReference>
<evidence type="ECO:0000256" key="10">
    <source>
        <dbReference type="ARBA" id="ARBA00022714"/>
    </source>
</evidence>
<dbReference type="Pfam" id="PF13085">
    <property type="entry name" value="Fer2_3"/>
    <property type="match status" value="1"/>
</dbReference>
<evidence type="ECO:0000313" key="20">
    <source>
        <dbReference type="Proteomes" id="UP000324065"/>
    </source>
</evidence>
<evidence type="ECO:0000256" key="13">
    <source>
        <dbReference type="ARBA" id="ARBA00023004"/>
    </source>
</evidence>
<evidence type="ECO:0000256" key="12">
    <source>
        <dbReference type="ARBA" id="ARBA00023002"/>
    </source>
</evidence>
<dbReference type="GO" id="GO:0022904">
    <property type="term" value="P:respiratory electron transport chain"/>
    <property type="evidence" value="ECO:0007669"/>
    <property type="project" value="TreeGrafter"/>
</dbReference>
<evidence type="ECO:0000256" key="6">
    <source>
        <dbReference type="ARBA" id="ARBA00012792"/>
    </source>
</evidence>
<dbReference type="GO" id="GO:0008177">
    <property type="term" value="F:succinate dehydrogenase (quinone) activity"/>
    <property type="evidence" value="ECO:0007669"/>
    <property type="project" value="UniProtKB-EC"/>
</dbReference>
<evidence type="ECO:0000256" key="5">
    <source>
        <dbReference type="ARBA" id="ARBA00011294"/>
    </source>
</evidence>
<organism evidence="19 20">
    <name type="scientific">Roseospira marina</name>
    <dbReference type="NCBI Taxonomy" id="140057"/>
    <lineage>
        <taxon>Bacteria</taxon>
        <taxon>Pseudomonadati</taxon>
        <taxon>Pseudomonadota</taxon>
        <taxon>Alphaproteobacteria</taxon>
        <taxon>Rhodospirillales</taxon>
        <taxon>Rhodospirillaceae</taxon>
        <taxon>Roseospira</taxon>
    </lineage>
</organism>
<dbReference type="Pfam" id="PF13237">
    <property type="entry name" value="Fer4_10"/>
    <property type="match status" value="1"/>
</dbReference>
<evidence type="ECO:0000256" key="4">
    <source>
        <dbReference type="ARBA" id="ARBA00009433"/>
    </source>
</evidence>
<keyword evidence="9" id="KW-0816">Tricarboxylic acid cycle</keyword>
<dbReference type="GO" id="GO:0006099">
    <property type="term" value="P:tricarboxylic acid cycle"/>
    <property type="evidence" value="ECO:0007669"/>
    <property type="project" value="UniProtKB-UniPathway"/>
</dbReference>
<evidence type="ECO:0000256" key="2">
    <source>
        <dbReference type="ARBA" id="ARBA00001966"/>
    </source>
</evidence>
<dbReference type="OrthoDB" id="9804391at2"/>
<dbReference type="PANTHER" id="PTHR11921">
    <property type="entry name" value="SUCCINATE DEHYDROGENASE IRON-SULFUR PROTEIN"/>
    <property type="match status" value="1"/>
</dbReference>
<dbReference type="PANTHER" id="PTHR11921:SF29">
    <property type="entry name" value="SUCCINATE DEHYDROGENASE [UBIQUINONE] IRON-SULFUR SUBUNIT, MITOCHONDRIAL"/>
    <property type="match status" value="1"/>
</dbReference>
<evidence type="ECO:0000256" key="14">
    <source>
        <dbReference type="ARBA" id="ARBA00023014"/>
    </source>
</evidence>
<evidence type="ECO:0000313" key="19">
    <source>
        <dbReference type="EMBL" id="KAA5607337.1"/>
    </source>
</evidence>
<keyword evidence="10" id="KW-0001">2Fe-2S</keyword>
<dbReference type="PROSITE" id="PS00197">
    <property type="entry name" value="2FE2S_FER_1"/>
    <property type="match status" value="1"/>
</dbReference>
<dbReference type="InterPro" id="IPR050573">
    <property type="entry name" value="SDH/FRD_Iron-Sulfur"/>
</dbReference>
<comment type="cofactor">
    <cofactor evidence="2">
        <name>[4Fe-4S] cluster</name>
        <dbReference type="ChEBI" id="CHEBI:49883"/>
    </cofactor>
</comment>
<dbReference type="InterPro" id="IPR017900">
    <property type="entry name" value="4Fe4S_Fe_S_CS"/>
</dbReference>
<dbReference type="SUPFAM" id="SSF46548">
    <property type="entry name" value="alpha-helical ferredoxin"/>
    <property type="match status" value="1"/>
</dbReference>
<evidence type="ECO:0000259" key="18">
    <source>
        <dbReference type="PROSITE" id="PS51085"/>
    </source>
</evidence>
<dbReference type="Gene3D" id="3.10.20.30">
    <property type="match status" value="1"/>
</dbReference>
<keyword evidence="15" id="KW-0003">3Fe-4S</keyword>
<dbReference type="GO" id="GO:0051537">
    <property type="term" value="F:2 iron, 2 sulfur cluster binding"/>
    <property type="evidence" value="ECO:0007669"/>
    <property type="project" value="UniProtKB-KW"/>
</dbReference>
<evidence type="ECO:0000256" key="8">
    <source>
        <dbReference type="ARBA" id="ARBA00022485"/>
    </source>
</evidence>
<protein>
    <recommendedName>
        <fullName evidence="7">Succinate dehydrogenase iron-sulfur subunit</fullName>
        <ecNumber evidence="6">1.3.5.1</ecNumber>
    </recommendedName>
</protein>
<keyword evidence="8" id="KW-0004">4Fe-4S</keyword>
<dbReference type="InterPro" id="IPR006058">
    <property type="entry name" value="2Fe2S_fd_BS"/>
</dbReference>
<keyword evidence="14" id="KW-0411">Iron-sulfur</keyword>
<keyword evidence="12" id="KW-0560">Oxidoreductase</keyword>
<evidence type="ECO:0000256" key="15">
    <source>
        <dbReference type="ARBA" id="ARBA00023291"/>
    </source>
</evidence>
<evidence type="ECO:0000256" key="17">
    <source>
        <dbReference type="ARBA" id="ARBA00066269"/>
    </source>
</evidence>
<comment type="caution">
    <text evidence="19">The sequence shown here is derived from an EMBL/GenBank/DDBJ whole genome shotgun (WGS) entry which is preliminary data.</text>
</comment>
<evidence type="ECO:0000256" key="7">
    <source>
        <dbReference type="ARBA" id="ARBA00022131"/>
    </source>
</evidence>
<dbReference type="PROSITE" id="PS00198">
    <property type="entry name" value="4FE4S_FER_1"/>
    <property type="match status" value="1"/>
</dbReference>
<dbReference type="GO" id="GO:0009055">
    <property type="term" value="F:electron transfer activity"/>
    <property type="evidence" value="ECO:0007669"/>
    <property type="project" value="InterPro"/>
</dbReference>
<keyword evidence="20" id="KW-1185">Reference proteome</keyword>
<dbReference type="EMBL" id="VWPJ01000001">
    <property type="protein sequence ID" value="KAA5607337.1"/>
    <property type="molecule type" value="Genomic_DNA"/>
</dbReference>